<evidence type="ECO:0008006" key="4">
    <source>
        <dbReference type="Google" id="ProtNLM"/>
    </source>
</evidence>
<comment type="caution">
    <text evidence="2">The sequence shown here is derived from an EMBL/GenBank/DDBJ whole genome shotgun (WGS) entry which is preliminary data.</text>
</comment>
<protein>
    <recommendedName>
        <fullName evidence="4">DUF1631 domain-containing protein</fullName>
    </recommendedName>
</protein>
<evidence type="ECO:0000313" key="2">
    <source>
        <dbReference type="EMBL" id="PCJ26627.1"/>
    </source>
</evidence>
<evidence type="ECO:0000256" key="1">
    <source>
        <dbReference type="SAM" id="MobiDB-lite"/>
    </source>
</evidence>
<gene>
    <name evidence="2" type="ORF">COA96_04725</name>
</gene>
<dbReference type="AlphaFoldDB" id="A0A2A5B4Y4"/>
<evidence type="ECO:0000313" key="3">
    <source>
        <dbReference type="Proteomes" id="UP000218327"/>
    </source>
</evidence>
<sequence length="729" mass="81047">MDQVKEIVNSVKEAMLVCLSDSVSEALREANMVIANQPGANSANAMHLNDEKQAVVERFSNNIGSNFDELTGSKSRQVNVLDYGSLSLVEEDDLEAIIAMEGMISHARNCDIQEYLRFTTRLDSLFYGTRIDESNNPMDPEQIGEAFRDAIRPVSLTAPDLLIAYRKFNSCVFHNLENALEKANGILIQKGIIPNLDIAARNKKEQRNKRRVRRQKSDPTDRAFATAEQNATGAGTNQQLLSMMQNLMHGSQTHGVPAQTVPTGNVSSNAGHAGLQQGMMIGSQKVEIVASDQLLSLLNKLQSVAGPEHDDSGVNDGATALNLSNSVGKLLEQGSDSEVLRAIDSQSLDIINLVTFLYEEIWRDETVPIPVKELIGRTQITILKLALQDASFFEDADHPARILLNELATAGICWTETDKQNADPMYRKMNEIVNSFVKDFSNDLELIENLIDEFKEFKHGQALASQESEHRLMDADERKNRLSDVNDYALHKIKERILSEDVHSFVQNFLLTHFHKFVVQVVLREGPGGISWKPVMNTIDVLLWTVSHEKSEGDLEKFTKVNPRLLANLGKALEVAGIEKDEAEQSLNELKNVQEECFKGSWEETNTPSATPSDDNDDSSIRETPAAESKLPEDDEHLLEVAKYPIGIWLEFQVDSEHTIRCTLAAKIDTIEKYVFVNGQGVKVVEKSKTGLARELKAGTVKVISEAPLIDRAMESVIGKLRESTTTPQ</sequence>
<dbReference type="Proteomes" id="UP000218327">
    <property type="component" value="Unassembled WGS sequence"/>
</dbReference>
<feature type="region of interest" description="Disordered" evidence="1">
    <location>
        <begin position="601"/>
        <end position="634"/>
    </location>
</feature>
<proteinExistence type="predicted"/>
<accession>A0A2A5B4Y4</accession>
<reference evidence="3" key="1">
    <citation type="submission" date="2017-08" db="EMBL/GenBank/DDBJ databases">
        <title>A dynamic microbial community with high functional redundancy inhabits the cold, oxic subseafloor aquifer.</title>
        <authorList>
            <person name="Tully B.J."/>
            <person name="Wheat C.G."/>
            <person name="Glazer B.T."/>
            <person name="Huber J.A."/>
        </authorList>
    </citation>
    <scope>NUCLEOTIDE SEQUENCE [LARGE SCALE GENOMIC DNA]</scope>
</reference>
<dbReference type="InterPro" id="IPR012434">
    <property type="entry name" value="DUF1631"/>
</dbReference>
<name>A0A2A5B4Y4_9GAMM</name>
<dbReference type="Pfam" id="PF07793">
    <property type="entry name" value="DUF1631"/>
    <property type="match status" value="1"/>
</dbReference>
<dbReference type="EMBL" id="NVVJ01000010">
    <property type="protein sequence ID" value="PCJ26627.1"/>
    <property type="molecule type" value="Genomic_DNA"/>
</dbReference>
<feature type="region of interest" description="Disordered" evidence="1">
    <location>
        <begin position="203"/>
        <end position="223"/>
    </location>
</feature>
<organism evidence="2 3">
    <name type="scientific">SAR86 cluster bacterium</name>
    <dbReference type="NCBI Taxonomy" id="2030880"/>
    <lineage>
        <taxon>Bacteria</taxon>
        <taxon>Pseudomonadati</taxon>
        <taxon>Pseudomonadota</taxon>
        <taxon>Gammaproteobacteria</taxon>
        <taxon>SAR86 cluster</taxon>
    </lineage>
</organism>
<feature type="compositionally biased region" description="Polar residues" evidence="1">
    <location>
        <begin position="603"/>
        <end position="613"/>
    </location>
</feature>